<feature type="region of interest" description="Disordered" evidence="1">
    <location>
        <begin position="1012"/>
        <end position="1035"/>
    </location>
</feature>
<dbReference type="SMART" id="SM00191">
    <property type="entry name" value="Int_alpha"/>
    <property type="match status" value="2"/>
</dbReference>
<feature type="compositionally biased region" description="Gly residues" evidence="1">
    <location>
        <begin position="890"/>
        <end position="905"/>
    </location>
</feature>
<protein>
    <submittedName>
        <fullName evidence="2">VCBS repeat-containing protein</fullName>
    </submittedName>
</protein>
<dbReference type="EMBL" id="JACEFB010000008">
    <property type="protein sequence ID" value="MBA2226883.1"/>
    <property type="molecule type" value="Genomic_DNA"/>
</dbReference>
<dbReference type="InterPro" id="IPR028994">
    <property type="entry name" value="Integrin_alpha_N"/>
</dbReference>
<dbReference type="InterPro" id="IPR006626">
    <property type="entry name" value="PbH1"/>
</dbReference>
<reference evidence="2 3" key="1">
    <citation type="submission" date="2020-07" db="EMBL/GenBank/DDBJ databases">
        <title>Thermogemmata thermophila gen. nov., sp. nov., a novel moderate thermophilic planctomycete from a Kamchatka hot spring.</title>
        <authorList>
            <person name="Elcheninov A.G."/>
            <person name="Podosokorskaya O.A."/>
            <person name="Kovaleva O.L."/>
            <person name="Novikov A."/>
            <person name="Bonch-Osmolovskaya E.A."/>
            <person name="Toshchakov S.V."/>
            <person name="Kublanov I.V."/>
        </authorList>
    </citation>
    <scope>NUCLEOTIDE SEQUENCE [LARGE SCALE GENOMIC DNA]</scope>
    <source>
        <strain evidence="2 3">2918</strain>
    </source>
</reference>
<name>A0A7V9ACB9_9BACT</name>
<feature type="region of interest" description="Disordered" evidence="1">
    <location>
        <begin position="476"/>
        <end position="495"/>
    </location>
</feature>
<proteinExistence type="predicted"/>
<evidence type="ECO:0000256" key="1">
    <source>
        <dbReference type="SAM" id="MobiDB-lite"/>
    </source>
</evidence>
<dbReference type="InterPro" id="IPR013519">
    <property type="entry name" value="Int_alpha_beta-p"/>
</dbReference>
<dbReference type="SMART" id="SM00710">
    <property type="entry name" value="PbH1"/>
    <property type="match status" value="11"/>
</dbReference>
<keyword evidence="3" id="KW-1185">Reference proteome</keyword>
<evidence type="ECO:0000313" key="2">
    <source>
        <dbReference type="EMBL" id="MBA2226883.1"/>
    </source>
</evidence>
<comment type="caution">
    <text evidence="2">The sequence shown here is derived from an EMBL/GenBank/DDBJ whole genome shotgun (WGS) entry which is preliminary data.</text>
</comment>
<organism evidence="2 3">
    <name type="scientific">Thermogemmata fonticola</name>
    <dbReference type="NCBI Taxonomy" id="2755323"/>
    <lineage>
        <taxon>Bacteria</taxon>
        <taxon>Pseudomonadati</taxon>
        <taxon>Planctomycetota</taxon>
        <taxon>Planctomycetia</taxon>
        <taxon>Gemmatales</taxon>
        <taxon>Gemmataceae</taxon>
        <taxon>Thermogemmata</taxon>
    </lineage>
</organism>
<gene>
    <name evidence="2" type="ORF">H0921_11990</name>
</gene>
<dbReference type="Proteomes" id="UP000542342">
    <property type="component" value="Unassembled WGS sequence"/>
</dbReference>
<sequence length="1688" mass="159033">MTRRIPSRWLKSVTRWMQPVRPIRRSPALESVLRLEWLESRQAPAVFTADPSASDGTVNSLRWAIQQANTSSDPTDTIQLQIGALYQLTRANTTGQDNDNIDGDLDIRNVGFLAGTKTITIIGLGPVRATIQQTVQDRVFHILGPNVIVRFNNVEIIGGRAVDNGTAAVSPGDTDAWGGGVLNDGGTVSFTNAVVASNSALGAAGAAGTAGTSASPNGQAGGNGRNALGGGIYSSAGTVLIHSSQILNNRAVGGAGGNGGAGYTGSTAGNGGAGGNGGSAFGGGIYAASGDVIVRQFSLVLSNAATAGLGGNGGAGGSVSVPGSGGHGGAGGNGGSAAGGGIYAAAGSVRVESFSSVENNGAFAAAGGNGGNGGGTLLGAGGAGGVGGIGGNAGGGAIWASGDITLSGTAYANTNVASAGNGGAGGNAGGASSGTGGAGGAGGNAGVARGGGLFTASGSILLESSALVVSNAARGGSGGRGGNGNAGSGGSSGDGGAGGNGGSAYGGGLYVPAGSVTIRNNTIVRNNEANAGPGGNGGNPGGTGATGGAGGIGGVAYGGGVYVGTGNVTVVGSTSTLIGITSRIVSNIAFADRGGIGGTGSNAGFSGDARGGGIYVSNGDVLIDNGGYVQSNVATGNTGAAGGGSGGLSASGSNAYGGGIYVSAGDVTVRARSFVIDNQAIGQDSPNGPNGPAGGEARGGGIYVGAGNVTVDDNSGVNNNLAEAGRGGNATGTGGSGGAGGDAFGGGIYAGNGSVTVDRSSRINNNTARAGSGGNGAVGSTAATSGLTAGTGGAGGDGGHAYGGGIYVAAGSVTMTLDRSAVISDNQVQAGNGGNGGAGGNGTVANANGGAGGAGGTGGWALGAGLYLDGGVSLVLQGSSRVENNRATAGTGGNGGTGGTASGPLSFGGIGGDGGGGGWAAGGGVFLSSSAVTQTITGQALIQNNTATGGNGGNGSAGGTAGSNSGNGGAGGAGGDGQGGGVYFEGGTLLIQSATLRSNAVNSGNGGAGGVGGAGGATTNPGNGGQGGSGGNAQGGGLYTLDGDITLQTVSIEGNSAGNSAGSGAGGGGGAPGAGTGGIGGNGGAGGVRAGGGLYVAAGTANVLIRSSSITQNTLAFNGGGAGGTGGTGGGLPGTGGDVLGGGVYLANDYTLLSNSTVGGNVARAGGSSSTIVGASHGGGVYIASTAVADVHNTTVSFNIAFDEGGGIYNAGDLQLISTLISNNSSTLTPQADLTHAGVAIAGNHNLIQTNAGHPFINGVNFNIVGVSSLAINQGATLTTASNGTKYYPFLGSSVAYNAGSNPDSLGTDQRGVGFPRAFGGAPDIGAIEGASPGGLLPVPFVVTSTGNGFVRIINPSTRTVLQYFRPFGAGYRGVYSVAVADVNGDGLKDVIVATRGPFNGRVRVYDGGAVITPGVNFNDPSTWPTFLTPATGLTNPAIANIKVLGSYKGGLTVAAGDVNNDGFADIIVGTTAGSTLPGATIGRNTTGSPSGPPVILPGAVARVGVYDRTGALLAPIIRPFGNNYAGGVTVAAGNITGSAAAEIVVGRGSGAGRIKVYQFVAGNLVQFGSTLVPFTTPPQATQVFTVDTDGNGIKEFGAAYQVGNTVQVRVYDSAGTVIASYTAATGVQTFGVGSVDVNLDGHDRLLLGIQTASPGLQLRILDPLTGTLQDGFNTFVLVLNGISVAGV</sequence>
<evidence type="ECO:0000313" key="3">
    <source>
        <dbReference type="Proteomes" id="UP000542342"/>
    </source>
</evidence>
<dbReference type="RefSeq" id="WP_194538336.1">
    <property type="nucleotide sequence ID" value="NZ_JACEFB010000008.1"/>
</dbReference>
<dbReference type="SUPFAM" id="SSF69318">
    <property type="entry name" value="Integrin alpha N-terminal domain"/>
    <property type="match status" value="1"/>
</dbReference>
<feature type="region of interest" description="Disordered" evidence="1">
    <location>
        <begin position="885"/>
        <end position="905"/>
    </location>
</feature>
<accession>A0A7V9ACB9</accession>